<reference evidence="1" key="1">
    <citation type="submission" date="2023-07" db="EMBL/GenBank/DDBJ databases">
        <title>Functional and genomic diversity of the sorghum phyllosphere microbiome.</title>
        <authorList>
            <person name="Shade A."/>
        </authorList>
    </citation>
    <scope>NUCLEOTIDE SEQUENCE</scope>
    <source>
        <strain evidence="1">SORGH_AS_1067</strain>
    </source>
</reference>
<dbReference type="AlphaFoldDB" id="A0AAJ1WZL3"/>
<dbReference type="EMBL" id="JAUTAN010000001">
    <property type="protein sequence ID" value="MDQ1102831.1"/>
    <property type="molecule type" value="Genomic_DNA"/>
</dbReference>
<comment type="caution">
    <text evidence="1">The sequence shown here is derived from an EMBL/GenBank/DDBJ whole genome shotgun (WGS) entry which is preliminary data.</text>
</comment>
<evidence type="ECO:0000313" key="2">
    <source>
        <dbReference type="Proteomes" id="UP001239215"/>
    </source>
</evidence>
<dbReference type="Proteomes" id="UP001239215">
    <property type="component" value="Unassembled WGS sequence"/>
</dbReference>
<sequence length="49" mass="5126">MFEALRDGNLLDEADNVFVAEIAGAVARNVLTTPDALPGSAQEPPSERG</sequence>
<name>A0AAJ1WZL3_9ACTN</name>
<gene>
    <name evidence="1" type="ORF">QE405_000115</name>
</gene>
<proteinExistence type="predicted"/>
<dbReference type="RefSeq" id="WP_307198287.1">
    <property type="nucleotide sequence ID" value="NZ_JAUTAN010000001.1"/>
</dbReference>
<protein>
    <submittedName>
        <fullName evidence="1">Uncharacterized protein</fullName>
    </submittedName>
</protein>
<organism evidence="1 2">
    <name type="scientific">Nocardioides zeae</name>
    <dbReference type="NCBI Taxonomy" id="1457234"/>
    <lineage>
        <taxon>Bacteria</taxon>
        <taxon>Bacillati</taxon>
        <taxon>Actinomycetota</taxon>
        <taxon>Actinomycetes</taxon>
        <taxon>Propionibacteriales</taxon>
        <taxon>Nocardioidaceae</taxon>
        <taxon>Nocardioides</taxon>
    </lineage>
</organism>
<evidence type="ECO:0000313" key="1">
    <source>
        <dbReference type="EMBL" id="MDQ1102831.1"/>
    </source>
</evidence>
<accession>A0AAJ1WZL3</accession>